<dbReference type="Proteomes" id="UP000752013">
    <property type="component" value="Unassembled WGS sequence"/>
</dbReference>
<dbReference type="PROSITE" id="PS51186">
    <property type="entry name" value="GNAT"/>
    <property type="match status" value="1"/>
</dbReference>
<evidence type="ECO:0000259" key="3">
    <source>
        <dbReference type="PROSITE" id="PS51186"/>
    </source>
</evidence>
<dbReference type="RefSeq" id="WP_167704295.1">
    <property type="nucleotide sequence ID" value="NZ_CP118169.1"/>
</dbReference>
<dbReference type="PANTHER" id="PTHR43800:SF1">
    <property type="entry name" value="PEPTIDYL-LYSINE N-ACETYLTRANSFERASE YJAB"/>
    <property type="match status" value="1"/>
</dbReference>
<comment type="caution">
    <text evidence="4">The sequence shown here is derived from an EMBL/GenBank/DDBJ whole genome shotgun (WGS) entry which is preliminary data.</text>
</comment>
<dbReference type="InterPro" id="IPR016181">
    <property type="entry name" value="Acyl_CoA_acyltransferase"/>
</dbReference>
<dbReference type="PANTHER" id="PTHR43800">
    <property type="entry name" value="PEPTIDYL-LYSINE N-ACETYLTRANSFERASE YJAB"/>
    <property type="match status" value="1"/>
</dbReference>
<protein>
    <submittedName>
        <fullName evidence="4">GNAT family N-acetyltransferase</fullName>
    </submittedName>
</protein>
<evidence type="ECO:0000256" key="1">
    <source>
        <dbReference type="ARBA" id="ARBA00022679"/>
    </source>
</evidence>
<keyword evidence="2" id="KW-0012">Acyltransferase</keyword>
<dbReference type="Gene3D" id="3.40.630.30">
    <property type="match status" value="1"/>
</dbReference>
<dbReference type="EMBL" id="JAATLK010000002">
    <property type="protein sequence ID" value="NIZ47653.1"/>
    <property type="molecule type" value="Genomic_DNA"/>
</dbReference>
<name>A0A968GG61_9SPIO</name>
<dbReference type="InterPro" id="IPR000182">
    <property type="entry name" value="GNAT_dom"/>
</dbReference>
<proteinExistence type="predicted"/>
<evidence type="ECO:0000313" key="4">
    <source>
        <dbReference type="EMBL" id="NIZ47653.1"/>
    </source>
</evidence>
<feature type="domain" description="N-acetyltransferase" evidence="3">
    <location>
        <begin position="1"/>
        <end position="149"/>
    </location>
</feature>
<gene>
    <name evidence="4" type="ORF">HCT46_06985</name>
</gene>
<accession>A0A968GG61</accession>
<dbReference type="AlphaFoldDB" id="A0A968GG61"/>
<dbReference type="Pfam" id="PF13673">
    <property type="entry name" value="Acetyltransf_10"/>
    <property type="match status" value="1"/>
</dbReference>
<dbReference type="SUPFAM" id="SSF55729">
    <property type="entry name" value="Acyl-CoA N-acyltransferases (Nat)"/>
    <property type="match status" value="1"/>
</dbReference>
<dbReference type="CDD" id="cd04301">
    <property type="entry name" value="NAT_SF"/>
    <property type="match status" value="1"/>
</dbReference>
<evidence type="ECO:0000313" key="5">
    <source>
        <dbReference type="Proteomes" id="UP000752013"/>
    </source>
</evidence>
<organism evidence="4 5">
    <name type="scientific">Entomospira nematocerorum</name>
    <dbReference type="NCBI Taxonomy" id="2719987"/>
    <lineage>
        <taxon>Bacteria</taxon>
        <taxon>Pseudomonadati</taxon>
        <taxon>Spirochaetota</taxon>
        <taxon>Spirochaetia</taxon>
        <taxon>Spirochaetales</taxon>
        <taxon>Spirochaetaceae</taxon>
        <taxon>Entomospira</taxon>
    </lineage>
</organism>
<dbReference type="GO" id="GO:0016747">
    <property type="term" value="F:acyltransferase activity, transferring groups other than amino-acyl groups"/>
    <property type="evidence" value="ECO:0007669"/>
    <property type="project" value="InterPro"/>
</dbReference>
<evidence type="ECO:0000256" key="2">
    <source>
        <dbReference type="ARBA" id="ARBA00023315"/>
    </source>
</evidence>
<keyword evidence="1" id="KW-0808">Transferase</keyword>
<sequence length="149" mass="16832">MKLRVTHPNQRDSLLLDQLYAIWHESVIATHHFLSPDAIMSIGKLVPAYLSSVPILITISDTLDAPPRGFLGIESHTIAMLFIHPSFIGKGLGRSLITYAIQHYHVNEVSVNEHNPAALGFYQHLGFQITRRESHDEQGNPYPILYLRL</sequence>
<keyword evidence="5" id="KW-1185">Reference proteome</keyword>
<reference evidence="4" key="1">
    <citation type="submission" date="2020-03" db="EMBL/GenBank/DDBJ databases">
        <title>Spirochaetal bacteria isolated from arthropods constitute a novel genus Entomospira genus novum within the order Spirochaetales.</title>
        <authorList>
            <person name="Grana-Miraglia L."/>
            <person name="Sikutova S."/>
            <person name="Fingerle V."/>
            <person name="Sing A."/>
            <person name="Castillo-Ramirez S."/>
            <person name="Margos G."/>
            <person name="Rudolf I."/>
        </authorList>
    </citation>
    <scope>NUCLEOTIDE SEQUENCE</scope>
    <source>
        <strain evidence="4">BR208</strain>
    </source>
</reference>